<dbReference type="InterPro" id="IPR013763">
    <property type="entry name" value="Cyclin-like_dom"/>
</dbReference>
<proteinExistence type="predicted"/>
<dbReference type="GO" id="GO:0017025">
    <property type="term" value="F:TBP-class protein binding"/>
    <property type="evidence" value="ECO:0007669"/>
    <property type="project" value="InterPro"/>
</dbReference>
<dbReference type="InterPro" id="IPR013150">
    <property type="entry name" value="TFIIB_cyclin"/>
</dbReference>
<protein>
    <recommendedName>
        <fullName evidence="1">Cyclin-like domain-containing protein</fullName>
    </recommendedName>
</protein>
<dbReference type="SUPFAM" id="SSF47954">
    <property type="entry name" value="Cyclin-like"/>
    <property type="match status" value="1"/>
</dbReference>
<dbReference type="Pfam" id="PF00382">
    <property type="entry name" value="TFIIB"/>
    <property type="match status" value="1"/>
</dbReference>
<dbReference type="AlphaFoldDB" id="A0A8E2EQN7"/>
<dbReference type="InterPro" id="IPR036915">
    <property type="entry name" value="Cyclin-like_sf"/>
</dbReference>
<reference evidence="2 3" key="1">
    <citation type="journal article" date="2016" name="Nat. Commun.">
        <title>Ectomycorrhizal ecology is imprinted in the genome of the dominant symbiotic fungus Cenococcum geophilum.</title>
        <authorList>
            <consortium name="DOE Joint Genome Institute"/>
            <person name="Peter M."/>
            <person name="Kohler A."/>
            <person name="Ohm R.A."/>
            <person name="Kuo A."/>
            <person name="Krutzmann J."/>
            <person name="Morin E."/>
            <person name="Arend M."/>
            <person name="Barry K.W."/>
            <person name="Binder M."/>
            <person name="Choi C."/>
            <person name="Clum A."/>
            <person name="Copeland A."/>
            <person name="Grisel N."/>
            <person name="Haridas S."/>
            <person name="Kipfer T."/>
            <person name="LaButti K."/>
            <person name="Lindquist E."/>
            <person name="Lipzen A."/>
            <person name="Maire R."/>
            <person name="Meier B."/>
            <person name="Mihaltcheva S."/>
            <person name="Molinier V."/>
            <person name="Murat C."/>
            <person name="Poggeler S."/>
            <person name="Quandt C.A."/>
            <person name="Sperisen C."/>
            <person name="Tritt A."/>
            <person name="Tisserant E."/>
            <person name="Crous P.W."/>
            <person name="Henrissat B."/>
            <person name="Nehls U."/>
            <person name="Egli S."/>
            <person name="Spatafora J.W."/>
            <person name="Grigoriev I.V."/>
            <person name="Martin F.M."/>
        </authorList>
    </citation>
    <scope>NUCLEOTIDE SEQUENCE [LARGE SCALE GENOMIC DNA]</scope>
    <source>
        <strain evidence="2 3">CBS 207.34</strain>
    </source>
</reference>
<dbReference type="SMART" id="SM00385">
    <property type="entry name" value="CYCLIN"/>
    <property type="match status" value="1"/>
</dbReference>
<gene>
    <name evidence="2" type="ORF">AOQ84DRAFT_392560</name>
</gene>
<dbReference type="EMBL" id="KV750831">
    <property type="protein sequence ID" value="OCL03006.1"/>
    <property type="molecule type" value="Genomic_DNA"/>
</dbReference>
<dbReference type="Proteomes" id="UP000250140">
    <property type="component" value="Unassembled WGS sequence"/>
</dbReference>
<evidence type="ECO:0000259" key="1">
    <source>
        <dbReference type="SMART" id="SM00385"/>
    </source>
</evidence>
<evidence type="ECO:0000313" key="2">
    <source>
        <dbReference type="EMBL" id="OCL03006.1"/>
    </source>
</evidence>
<evidence type="ECO:0000313" key="3">
    <source>
        <dbReference type="Proteomes" id="UP000250140"/>
    </source>
</evidence>
<organism evidence="2 3">
    <name type="scientific">Glonium stellatum</name>
    <dbReference type="NCBI Taxonomy" id="574774"/>
    <lineage>
        <taxon>Eukaryota</taxon>
        <taxon>Fungi</taxon>
        <taxon>Dikarya</taxon>
        <taxon>Ascomycota</taxon>
        <taxon>Pezizomycotina</taxon>
        <taxon>Dothideomycetes</taxon>
        <taxon>Pleosporomycetidae</taxon>
        <taxon>Gloniales</taxon>
        <taxon>Gloniaceae</taxon>
        <taxon>Glonium</taxon>
    </lineage>
</organism>
<sequence length="360" mass="41487">MDGILDESYNIESLMGMEHKSQAVLRLEPELEPEPGSILACEKILRKYSLETIDGFVRDEITRGALYFTIQDTPITPEEENRACYLQYSRVHVLVCGHTILTNTATLCGKNCAAGSRLGARFGCRLCYRLKEHAYPFTKYVGLDRWDDLLLSDRRIDEEETKYLSNYRPCEMAIIARNGTIIPARGNSNIALIRLIDRIRLQTSQSVKEKRMEDQRETLKEAQDIRLLLDRICDAIEVPVEVQYMASYLFKITHGGKRLVGHSRMAVIAGCLYVACQRHKYSLTGMHICRVVNIQEDEMLQCMEPLTTLLWEKAKSGRKNFLGRPKPHLYRSEYVRHSILQWLRKLRVGAWSAEELLIDV</sequence>
<dbReference type="Gene3D" id="1.10.472.10">
    <property type="entry name" value="Cyclin-like"/>
    <property type="match status" value="1"/>
</dbReference>
<accession>A0A8E2EQN7</accession>
<name>A0A8E2EQN7_9PEZI</name>
<feature type="domain" description="Cyclin-like" evidence="1">
    <location>
        <begin position="227"/>
        <end position="308"/>
    </location>
</feature>
<keyword evidence="3" id="KW-1185">Reference proteome</keyword>